<dbReference type="PROSITE" id="PS00893">
    <property type="entry name" value="NUDIX_BOX"/>
    <property type="match status" value="1"/>
</dbReference>
<evidence type="ECO:0000256" key="1">
    <source>
        <dbReference type="ARBA" id="ARBA00005582"/>
    </source>
</evidence>
<dbReference type="InterPro" id="IPR013078">
    <property type="entry name" value="His_Pase_superF_clade-1"/>
</dbReference>
<dbReference type="Pfam" id="PF00300">
    <property type="entry name" value="His_Phos_1"/>
    <property type="match status" value="1"/>
</dbReference>
<dbReference type="GO" id="GO:0035539">
    <property type="term" value="F:8-oxo-7,8-dihydrodeoxyguanosine triphosphate pyrophosphatase activity"/>
    <property type="evidence" value="ECO:0007669"/>
    <property type="project" value="UniProtKB-EC"/>
</dbReference>
<dbReference type="GO" id="GO:0006754">
    <property type="term" value="P:ATP biosynthetic process"/>
    <property type="evidence" value="ECO:0007669"/>
    <property type="project" value="TreeGrafter"/>
</dbReference>
<dbReference type="GO" id="GO:0006167">
    <property type="term" value="P:AMP biosynthetic process"/>
    <property type="evidence" value="ECO:0007669"/>
    <property type="project" value="TreeGrafter"/>
</dbReference>
<proteinExistence type="inferred from homology"/>
<dbReference type="Gene3D" id="3.40.50.1240">
    <property type="entry name" value="Phosphoglycerate mutase-like"/>
    <property type="match status" value="1"/>
</dbReference>
<dbReference type="CDD" id="cd07067">
    <property type="entry name" value="HP_PGM_like"/>
    <property type="match status" value="1"/>
</dbReference>
<dbReference type="EC" id="3.6.1.55" evidence="5"/>
<evidence type="ECO:0000256" key="2">
    <source>
        <dbReference type="ARBA" id="ARBA00022801"/>
    </source>
</evidence>
<dbReference type="GO" id="GO:0004081">
    <property type="term" value="F:bis(5'-nucleosyl)-tetraphosphatase (asymmetrical) activity"/>
    <property type="evidence" value="ECO:0007669"/>
    <property type="project" value="TreeGrafter"/>
</dbReference>
<dbReference type="SMART" id="SM00855">
    <property type="entry name" value="PGAM"/>
    <property type="match status" value="1"/>
</dbReference>
<keyword evidence="2 3" id="KW-0378">Hydrolase</keyword>
<feature type="domain" description="Nudix hydrolase" evidence="4">
    <location>
        <begin position="3"/>
        <end position="124"/>
    </location>
</feature>
<protein>
    <submittedName>
        <fullName evidence="5">8-oxo-dGTP diphosphatase</fullName>
        <ecNumber evidence="5">3.6.1.55</ecNumber>
    </submittedName>
</protein>
<accession>A0A7W7WUI8</accession>
<dbReference type="PANTHER" id="PTHR21340:SF0">
    <property type="entry name" value="BIS(5'-NUCLEOSYL)-TETRAPHOSPHATASE [ASYMMETRICAL]"/>
    <property type="match status" value="1"/>
</dbReference>
<dbReference type="SUPFAM" id="SSF55811">
    <property type="entry name" value="Nudix"/>
    <property type="match status" value="1"/>
</dbReference>
<dbReference type="Pfam" id="PF00293">
    <property type="entry name" value="NUDIX"/>
    <property type="match status" value="1"/>
</dbReference>
<dbReference type="AlphaFoldDB" id="A0A7W7WUI8"/>
<keyword evidence="6" id="KW-1185">Reference proteome</keyword>
<sequence>MSRTIRAAGAVVWRDGLVAVVHRPRYDDWSLPKGKLDPGETLPGCAVREVAEETGFSVVLDRFLVQAAYTAFGRPKTVDYYAATVVGGSFTPNEEVDELRWLPVSEAADLVTRPDDRQVLSAFSPPAGVVLLVRHAKAGKPAEWTGDDDLRPLTPAGREQVAGLRSLLRLWAPARVFSAPPLRCTDTVRALAADIGTSLVEEPLLSENGYWESPTAGMARLREIAAAGGTAVVCSQGDVIPDVIGRLHPGIATPCKKGSTWVLPVSPSTSDPHYLPPP</sequence>
<dbReference type="Gene3D" id="3.90.79.10">
    <property type="entry name" value="Nucleoside Triphosphate Pyrophosphohydrolase"/>
    <property type="match status" value="1"/>
</dbReference>
<evidence type="ECO:0000313" key="6">
    <source>
        <dbReference type="Proteomes" id="UP000542674"/>
    </source>
</evidence>
<dbReference type="SUPFAM" id="SSF53254">
    <property type="entry name" value="Phosphoglycerate mutase-like"/>
    <property type="match status" value="1"/>
</dbReference>
<evidence type="ECO:0000313" key="5">
    <source>
        <dbReference type="EMBL" id="MBB4963872.1"/>
    </source>
</evidence>
<dbReference type="EMBL" id="JACHJS010000001">
    <property type="protein sequence ID" value="MBB4963872.1"/>
    <property type="molecule type" value="Genomic_DNA"/>
</dbReference>
<reference evidence="5 6" key="1">
    <citation type="submission" date="2020-08" db="EMBL/GenBank/DDBJ databases">
        <title>Sequencing the genomes of 1000 actinobacteria strains.</title>
        <authorList>
            <person name="Klenk H.-P."/>
        </authorList>
    </citation>
    <scope>NUCLEOTIDE SEQUENCE [LARGE SCALE GENOMIC DNA]</scope>
    <source>
        <strain evidence="5 6">DSM 45084</strain>
    </source>
</reference>
<dbReference type="InterPro" id="IPR020476">
    <property type="entry name" value="Nudix_hydrolase"/>
</dbReference>
<organism evidence="5 6">
    <name type="scientific">Saccharothrix violaceirubra</name>
    <dbReference type="NCBI Taxonomy" id="413306"/>
    <lineage>
        <taxon>Bacteria</taxon>
        <taxon>Bacillati</taxon>
        <taxon>Actinomycetota</taxon>
        <taxon>Actinomycetes</taxon>
        <taxon>Pseudonocardiales</taxon>
        <taxon>Pseudonocardiaceae</taxon>
        <taxon>Saccharothrix</taxon>
    </lineage>
</organism>
<evidence type="ECO:0000256" key="3">
    <source>
        <dbReference type="RuleBase" id="RU003476"/>
    </source>
</evidence>
<dbReference type="InterPro" id="IPR020084">
    <property type="entry name" value="NUDIX_hydrolase_CS"/>
</dbReference>
<gene>
    <name evidence="5" type="ORF">F4559_001231</name>
</gene>
<name>A0A7W7WUI8_9PSEU</name>
<comment type="caution">
    <text evidence="5">The sequence shown here is derived from an EMBL/GenBank/DDBJ whole genome shotgun (WGS) entry which is preliminary data.</text>
</comment>
<dbReference type="InterPro" id="IPR000086">
    <property type="entry name" value="NUDIX_hydrolase_dom"/>
</dbReference>
<dbReference type="PROSITE" id="PS51462">
    <property type="entry name" value="NUDIX"/>
    <property type="match status" value="1"/>
</dbReference>
<dbReference type="Proteomes" id="UP000542674">
    <property type="component" value="Unassembled WGS sequence"/>
</dbReference>
<dbReference type="PRINTS" id="PR00502">
    <property type="entry name" value="NUDIXFAMILY"/>
</dbReference>
<dbReference type="RefSeq" id="WP_184666615.1">
    <property type="nucleotide sequence ID" value="NZ_BAABAI010000034.1"/>
</dbReference>
<dbReference type="PANTHER" id="PTHR21340">
    <property type="entry name" value="DIADENOSINE 5,5-P1,P4-TETRAPHOSPHATE PYROPHOSPHOHYDROLASE MUTT"/>
    <property type="match status" value="1"/>
</dbReference>
<dbReference type="CDD" id="cd03673">
    <property type="entry name" value="NUDIX_Ap6A_hydrolase"/>
    <property type="match status" value="1"/>
</dbReference>
<evidence type="ECO:0000259" key="4">
    <source>
        <dbReference type="PROSITE" id="PS51462"/>
    </source>
</evidence>
<dbReference type="InterPro" id="IPR051325">
    <property type="entry name" value="Nudix_hydrolase_domain"/>
</dbReference>
<comment type="similarity">
    <text evidence="1 3">Belongs to the Nudix hydrolase family.</text>
</comment>
<dbReference type="InterPro" id="IPR029033">
    <property type="entry name" value="His_PPase_superfam"/>
</dbReference>
<dbReference type="InterPro" id="IPR015797">
    <property type="entry name" value="NUDIX_hydrolase-like_dom_sf"/>
</dbReference>